<comment type="caution">
    <text evidence="13">The sequence shown here is derived from an EMBL/GenBank/DDBJ whole genome shotgun (WGS) entry which is preliminary data.</text>
</comment>
<feature type="transmembrane region" description="Helical" evidence="9">
    <location>
        <begin position="180"/>
        <end position="203"/>
    </location>
</feature>
<evidence type="ECO:0000256" key="9">
    <source>
        <dbReference type="SAM" id="Phobius"/>
    </source>
</evidence>
<feature type="domain" description="PAC" evidence="12">
    <location>
        <begin position="325"/>
        <end position="377"/>
    </location>
</feature>
<dbReference type="PROSITE" id="PS50112">
    <property type="entry name" value="PAS"/>
    <property type="match status" value="1"/>
</dbReference>
<dbReference type="InterPro" id="IPR036097">
    <property type="entry name" value="HisK_dim/P_sf"/>
</dbReference>
<dbReference type="InterPro" id="IPR000700">
    <property type="entry name" value="PAS-assoc_C"/>
</dbReference>
<dbReference type="EC" id="2.7.13.3" evidence="2"/>
<evidence type="ECO:0000256" key="5">
    <source>
        <dbReference type="ARBA" id="ARBA00022741"/>
    </source>
</evidence>
<dbReference type="InterPro" id="IPR004358">
    <property type="entry name" value="Sig_transdc_His_kin-like_C"/>
</dbReference>
<evidence type="ECO:0000256" key="6">
    <source>
        <dbReference type="ARBA" id="ARBA00022777"/>
    </source>
</evidence>
<keyword evidence="9" id="KW-1133">Transmembrane helix</keyword>
<dbReference type="SUPFAM" id="SSF47384">
    <property type="entry name" value="Homodimeric domain of signal transducing histidine kinase"/>
    <property type="match status" value="1"/>
</dbReference>
<keyword evidence="9" id="KW-0472">Membrane</keyword>
<dbReference type="Gene3D" id="3.30.565.10">
    <property type="entry name" value="Histidine kinase-like ATPase, C-terminal domain"/>
    <property type="match status" value="1"/>
</dbReference>
<protein>
    <recommendedName>
        <fullName evidence="2">histidine kinase</fullName>
        <ecNumber evidence="2">2.7.13.3</ecNumber>
    </recommendedName>
</protein>
<sequence>MNWVDLTWPMLASTSLVLALVHGLVWLGQRRAHLHMAFAVAALAVAALTLLELAALHTASPERMAVLFRWMHVPVAVMVTALVFVVHRSFPGYGSTTLALAAVGLRWLSVVLDFTTGVNLNFRSIEGVAITHWWGVPIHYPVGALNPWLAVSQASNLLLLAYLAQNLFRGMKGAEDKRHAVLVVCGGWFLLVVLMMASALLMAMGMPKVPLTATPSFIVLMIVVSWQLGGDLFRSRQLSTMLHDSELRRLRIQGDLDMAAATSGLGLWYWDVARDEFVENGNNRELLGTDGADGRVEGALFAHVDTDESDFVRKAFHKAIREPNYELDYRIAGPDGERRWISLHGSVEFDDRGGPLMVRGVTQDVTRRRSEEEQLRSLLEAAPSALLLVDAKGRIRFANEQAARMFEYDSMAGVHIDALLPDRLRTRHAEHRQSFAAHPSARTMGQAMELFGVTREGREFPLEVGLGPMHLDNQLHVVAAVVDLTERKRMEQEVAMEREGLAHLSRVTMLGELSGSLAHELNQPLAAILSNAQAAQRMLRRDPSDIGEVQEILADIVDNDRRAGQVISRMRGLLKKEHREHRPLSLNEVVQDSLRLMRNDLLNRGVGCRFDLNPAVPRVFGDRVQLQQVILNLIVNACDAMAEQGERVVTVRTFHSDTGVCTEVVDTGHGIAEHMLENIFTPFETTKPSGMGMGLAVCRTIVRAHGGRIWAENAQSGGARVCFDLPGLE</sequence>
<dbReference type="EMBL" id="BAABKY010000002">
    <property type="protein sequence ID" value="GAA5073942.1"/>
    <property type="molecule type" value="Genomic_DNA"/>
</dbReference>
<dbReference type="InterPro" id="IPR003594">
    <property type="entry name" value="HATPase_dom"/>
</dbReference>
<evidence type="ECO:0000256" key="8">
    <source>
        <dbReference type="ARBA" id="ARBA00023012"/>
    </source>
</evidence>
<dbReference type="SUPFAM" id="SSF55874">
    <property type="entry name" value="ATPase domain of HSP90 chaperone/DNA topoisomerase II/histidine kinase"/>
    <property type="match status" value="1"/>
</dbReference>
<feature type="transmembrane region" description="Helical" evidence="9">
    <location>
        <begin position="148"/>
        <end position="168"/>
    </location>
</feature>
<dbReference type="Gene3D" id="3.30.450.20">
    <property type="entry name" value="PAS domain"/>
    <property type="match status" value="2"/>
</dbReference>
<dbReference type="SMART" id="SM00388">
    <property type="entry name" value="HisKA"/>
    <property type="match status" value="1"/>
</dbReference>
<keyword evidence="9" id="KW-0812">Transmembrane</keyword>
<dbReference type="CDD" id="cd00130">
    <property type="entry name" value="PAS"/>
    <property type="match status" value="2"/>
</dbReference>
<dbReference type="SUPFAM" id="SSF55785">
    <property type="entry name" value="PYP-like sensor domain (PAS domain)"/>
    <property type="match status" value="2"/>
</dbReference>
<keyword evidence="3" id="KW-0597">Phosphoprotein</keyword>
<keyword evidence="14" id="KW-1185">Reference proteome</keyword>
<name>A0ABP9LDP8_9GAMM</name>
<keyword evidence="6" id="KW-0418">Kinase</keyword>
<dbReference type="SMART" id="SM00387">
    <property type="entry name" value="HATPase_c"/>
    <property type="match status" value="1"/>
</dbReference>
<evidence type="ECO:0000259" key="11">
    <source>
        <dbReference type="PROSITE" id="PS50112"/>
    </source>
</evidence>
<dbReference type="PRINTS" id="PR00344">
    <property type="entry name" value="BCTRLSENSOR"/>
</dbReference>
<dbReference type="SMART" id="SM00091">
    <property type="entry name" value="PAS"/>
    <property type="match status" value="1"/>
</dbReference>
<evidence type="ECO:0000313" key="14">
    <source>
        <dbReference type="Proteomes" id="UP001501083"/>
    </source>
</evidence>
<dbReference type="CDD" id="cd00082">
    <property type="entry name" value="HisKA"/>
    <property type="match status" value="1"/>
</dbReference>
<accession>A0ABP9LDP8</accession>
<dbReference type="InterPro" id="IPR000014">
    <property type="entry name" value="PAS"/>
</dbReference>
<keyword evidence="7" id="KW-0067">ATP-binding</keyword>
<feature type="transmembrane region" description="Helical" evidence="9">
    <location>
        <begin position="6"/>
        <end position="27"/>
    </location>
</feature>
<dbReference type="InterPro" id="IPR003661">
    <property type="entry name" value="HisK_dim/P_dom"/>
</dbReference>
<dbReference type="Gene3D" id="1.10.287.130">
    <property type="match status" value="1"/>
</dbReference>
<dbReference type="InterPro" id="IPR013655">
    <property type="entry name" value="PAS_fold_3"/>
</dbReference>
<dbReference type="InterPro" id="IPR001610">
    <property type="entry name" value="PAC"/>
</dbReference>
<dbReference type="Proteomes" id="UP001501083">
    <property type="component" value="Unassembled WGS sequence"/>
</dbReference>
<dbReference type="NCBIfam" id="TIGR00229">
    <property type="entry name" value="sensory_box"/>
    <property type="match status" value="1"/>
</dbReference>
<proteinExistence type="predicted"/>
<dbReference type="Pfam" id="PF02518">
    <property type="entry name" value="HATPase_c"/>
    <property type="match status" value="1"/>
</dbReference>
<dbReference type="PANTHER" id="PTHR43065:SF10">
    <property type="entry name" value="PEROXIDE STRESS-ACTIVATED HISTIDINE KINASE MAK3"/>
    <property type="match status" value="1"/>
</dbReference>
<dbReference type="RefSeq" id="WP_158986365.1">
    <property type="nucleotide sequence ID" value="NZ_BAABKY010000002.1"/>
</dbReference>
<evidence type="ECO:0000259" key="10">
    <source>
        <dbReference type="PROSITE" id="PS50109"/>
    </source>
</evidence>
<evidence type="ECO:0000313" key="13">
    <source>
        <dbReference type="EMBL" id="GAA5073942.1"/>
    </source>
</evidence>
<evidence type="ECO:0000256" key="7">
    <source>
        <dbReference type="ARBA" id="ARBA00022840"/>
    </source>
</evidence>
<keyword evidence="4" id="KW-0808">Transferase</keyword>
<feature type="transmembrane region" description="Helical" evidence="9">
    <location>
        <begin position="67"/>
        <end position="86"/>
    </location>
</feature>
<dbReference type="InterPro" id="IPR036890">
    <property type="entry name" value="HATPase_C_sf"/>
</dbReference>
<evidence type="ECO:0000256" key="1">
    <source>
        <dbReference type="ARBA" id="ARBA00000085"/>
    </source>
</evidence>
<organism evidence="13 14">
    <name type="scientific">Lysobacter panacisoli</name>
    <dbReference type="NCBI Taxonomy" id="1255263"/>
    <lineage>
        <taxon>Bacteria</taxon>
        <taxon>Pseudomonadati</taxon>
        <taxon>Pseudomonadota</taxon>
        <taxon>Gammaproteobacteria</taxon>
        <taxon>Lysobacterales</taxon>
        <taxon>Lysobacteraceae</taxon>
        <taxon>Lysobacter</taxon>
    </lineage>
</organism>
<keyword evidence="8" id="KW-0902">Two-component regulatory system</keyword>
<reference evidence="14" key="1">
    <citation type="journal article" date="2019" name="Int. J. Syst. Evol. Microbiol.">
        <title>The Global Catalogue of Microorganisms (GCM) 10K type strain sequencing project: providing services to taxonomists for standard genome sequencing and annotation.</title>
        <authorList>
            <consortium name="The Broad Institute Genomics Platform"/>
            <consortium name="The Broad Institute Genome Sequencing Center for Infectious Disease"/>
            <person name="Wu L."/>
            <person name="Ma J."/>
        </authorList>
    </citation>
    <scope>NUCLEOTIDE SEQUENCE [LARGE SCALE GENOMIC DNA]</scope>
    <source>
        <strain evidence="14">JCM 19212</strain>
    </source>
</reference>
<dbReference type="InterPro" id="IPR005467">
    <property type="entry name" value="His_kinase_dom"/>
</dbReference>
<dbReference type="PANTHER" id="PTHR43065">
    <property type="entry name" value="SENSOR HISTIDINE KINASE"/>
    <property type="match status" value="1"/>
</dbReference>
<dbReference type="Pfam" id="PF00512">
    <property type="entry name" value="HisKA"/>
    <property type="match status" value="1"/>
</dbReference>
<dbReference type="InterPro" id="IPR035965">
    <property type="entry name" value="PAS-like_dom_sf"/>
</dbReference>
<feature type="domain" description="Histidine kinase" evidence="10">
    <location>
        <begin position="516"/>
        <end position="729"/>
    </location>
</feature>
<feature type="transmembrane region" description="Helical" evidence="9">
    <location>
        <begin position="93"/>
        <end position="112"/>
    </location>
</feature>
<dbReference type="PROSITE" id="PS50113">
    <property type="entry name" value="PAC"/>
    <property type="match status" value="2"/>
</dbReference>
<dbReference type="Pfam" id="PF08447">
    <property type="entry name" value="PAS_3"/>
    <property type="match status" value="1"/>
</dbReference>
<evidence type="ECO:0000256" key="4">
    <source>
        <dbReference type="ARBA" id="ARBA00022679"/>
    </source>
</evidence>
<feature type="domain" description="PAC" evidence="12">
    <location>
        <begin position="446"/>
        <end position="496"/>
    </location>
</feature>
<feature type="transmembrane region" description="Helical" evidence="9">
    <location>
        <begin position="34"/>
        <end position="55"/>
    </location>
</feature>
<evidence type="ECO:0000256" key="2">
    <source>
        <dbReference type="ARBA" id="ARBA00012438"/>
    </source>
</evidence>
<comment type="catalytic activity">
    <reaction evidence="1">
        <text>ATP + protein L-histidine = ADP + protein N-phospho-L-histidine.</text>
        <dbReference type="EC" id="2.7.13.3"/>
    </reaction>
</comment>
<feature type="domain" description="PAS" evidence="11">
    <location>
        <begin position="371"/>
        <end position="408"/>
    </location>
</feature>
<dbReference type="SMART" id="SM00086">
    <property type="entry name" value="PAC"/>
    <property type="match status" value="2"/>
</dbReference>
<gene>
    <name evidence="13" type="ORF">GCM10025759_15620</name>
</gene>
<keyword evidence="5" id="KW-0547">Nucleotide-binding</keyword>
<evidence type="ECO:0000256" key="3">
    <source>
        <dbReference type="ARBA" id="ARBA00022553"/>
    </source>
</evidence>
<evidence type="ECO:0000259" key="12">
    <source>
        <dbReference type="PROSITE" id="PS50113"/>
    </source>
</evidence>
<dbReference type="PROSITE" id="PS50109">
    <property type="entry name" value="HIS_KIN"/>
    <property type="match status" value="1"/>
</dbReference>
<dbReference type="Pfam" id="PF13188">
    <property type="entry name" value="PAS_8"/>
    <property type="match status" value="1"/>
</dbReference>